<feature type="transmembrane region" description="Helical" evidence="3">
    <location>
        <begin position="385"/>
        <end position="403"/>
    </location>
</feature>
<evidence type="ECO:0000259" key="4">
    <source>
        <dbReference type="PROSITE" id="PS50887"/>
    </source>
</evidence>
<keyword evidence="6" id="KW-1185">Reference proteome</keyword>
<dbReference type="Gene3D" id="1.10.3210.10">
    <property type="entry name" value="Hypothetical protein af1432"/>
    <property type="match status" value="1"/>
</dbReference>
<dbReference type="Pfam" id="PF00990">
    <property type="entry name" value="GGDEF"/>
    <property type="match status" value="1"/>
</dbReference>
<gene>
    <name evidence="5" type="ORF">HCT48_01470</name>
</gene>
<dbReference type="AlphaFoldDB" id="A0A968GJB5"/>
<dbReference type="EC" id="2.7.7.65" evidence="1"/>
<evidence type="ECO:0000256" key="2">
    <source>
        <dbReference type="ARBA" id="ARBA00034247"/>
    </source>
</evidence>
<dbReference type="CDD" id="cd01949">
    <property type="entry name" value="GGDEF"/>
    <property type="match status" value="1"/>
</dbReference>
<dbReference type="InterPro" id="IPR050469">
    <property type="entry name" value="Diguanylate_Cyclase"/>
</dbReference>
<comment type="caution">
    <text evidence="5">The sequence shown here is derived from an EMBL/GenBank/DDBJ whole genome shotgun (WGS) entry which is preliminary data.</text>
</comment>
<dbReference type="NCBIfam" id="TIGR00254">
    <property type="entry name" value="GGDEF"/>
    <property type="match status" value="1"/>
</dbReference>
<dbReference type="InterPro" id="IPR029787">
    <property type="entry name" value="Nucleotide_cyclase"/>
</dbReference>
<feature type="transmembrane region" description="Helical" evidence="3">
    <location>
        <begin position="346"/>
        <end position="364"/>
    </location>
</feature>
<sequence length="719" mass="81878">MISFKKIFKSNSQISTTELATLSNALFKIFFFIFILALAILTIQKSNYYRRNYQNLVTSSVNHNINFLTAWLSQQRQLIYNLAQSDAIVNYLQDPSNLENAKNAHARLTNLKSFSPSFTNALVIVNTQTLAQHTQSIAPYAAVDHHGNQFSLEGTLSLLMDTSLPPLTTFFSGANLDTLSYAPFIQKGDKNFFIGKLEVTTVRASFPLVQLIHNANAELLGAIVFNVDLAAFLSSSNAISLGESGRSFITDGNATFVSPQIQTNELIYDAKLEPLKRWLHQNIYAINIENHQGSLQHLWIEERSYVFYARVLSYFQTIDEPIYIIFIQEFEEAFKPAFLDFLWSDFILLIIFAMGGGLVIFFLYEQYRRSFDMEKLYNQKKYNDLIQLSLVDGLTGLFNRTFFRQNRDEMEKFEGNIGIIVIDVDGLKIINDTFGHEQGDALIRMCSKIIKGSLPKMKISRIGGDEFMAFLPNHNRTQVEQLVKRLKDNIALINHQGHTLPLPISFSIGWASLQGPYVTNELFREADALLYNQKSEQSLKLRARILKHFSRMLVKADPTTTNHYLEILRIAHSIAQKIHDTENVDFNALHLLVRYHNIGLISYDKDAQVLSNHIQTGYRIALYLPKLTPIARLILTHEEIYCGTGPLNFKANEIPIECRILTVALLFISRYHGSCNQNSALTLNSIKRDSGRLFDPQLVDILTEIVNIDYQSYLSASEA</sequence>
<evidence type="ECO:0000256" key="1">
    <source>
        <dbReference type="ARBA" id="ARBA00012528"/>
    </source>
</evidence>
<proteinExistence type="predicted"/>
<evidence type="ECO:0000313" key="6">
    <source>
        <dbReference type="Proteomes" id="UP000778951"/>
    </source>
</evidence>
<dbReference type="Gene3D" id="3.30.70.270">
    <property type="match status" value="1"/>
</dbReference>
<feature type="transmembrane region" description="Helical" evidence="3">
    <location>
        <begin position="25"/>
        <end position="43"/>
    </location>
</feature>
<comment type="catalytic activity">
    <reaction evidence="2">
        <text>2 GTP = 3',3'-c-di-GMP + 2 diphosphate</text>
        <dbReference type="Rhea" id="RHEA:24898"/>
        <dbReference type="ChEBI" id="CHEBI:33019"/>
        <dbReference type="ChEBI" id="CHEBI:37565"/>
        <dbReference type="ChEBI" id="CHEBI:58805"/>
        <dbReference type="EC" id="2.7.7.65"/>
    </reaction>
</comment>
<dbReference type="SMART" id="SM00267">
    <property type="entry name" value="GGDEF"/>
    <property type="match status" value="1"/>
</dbReference>
<protein>
    <recommendedName>
        <fullName evidence="1">diguanylate cyclase</fullName>
        <ecNumber evidence="1">2.7.7.65</ecNumber>
    </recommendedName>
</protein>
<accession>A0A968GJB5</accession>
<keyword evidence="3" id="KW-1133">Transmembrane helix</keyword>
<organism evidence="5 6">
    <name type="scientific">Entomospira culicis</name>
    <dbReference type="NCBI Taxonomy" id="2719989"/>
    <lineage>
        <taxon>Bacteria</taxon>
        <taxon>Pseudomonadati</taxon>
        <taxon>Spirochaetota</taxon>
        <taxon>Spirochaetia</taxon>
        <taxon>Spirochaetales</taxon>
        <taxon>Spirochaetaceae</taxon>
        <taxon>Entomospira</taxon>
    </lineage>
</organism>
<keyword evidence="3" id="KW-0812">Transmembrane</keyword>
<dbReference type="SUPFAM" id="SSF55073">
    <property type="entry name" value="Nucleotide cyclase"/>
    <property type="match status" value="1"/>
</dbReference>
<dbReference type="RefSeq" id="WP_167695004.1">
    <property type="nucleotide sequence ID" value="NZ_CP118181.1"/>
</dbReference>
<dbReference type="InterPro" id="IPR043128">
    <property type="entry name" value="Rev_trsase/Diguanyl_cyclase"/>
</dbReference>
<dbReference type="InterPro" id="IPR000160">
    <property type="entry name" value="GGDEF_dom"/>
</dbReference>
<dbReference type="Proteomes" id="UP000778951">
    <property type="component" value="Unassembled WGS sequence"/>
</dbReference>
<dbReference type="EMBL" id="JAATLM010000001">
    <property type="protein sequence ID" value="NIZ68890.1"/>
    <property type="molecule type" value="Genomic_DNA"/>
</dbReference>
<dbReference type="PANTHER" id="PTHR45138">
    <property type="entry name" value="REGULATORY COMPONENTS OF SENSORY TRANSDUCTION SYSTEM"/>
    <property type="match status" value="1"/>
</dbReference>
<dbReference type="GO" id="GO:0052621">
    <property type="term" value="F:diguanylate cyclase activity"/>
    <property type="evidence" value="ECO:0007669"/>
    <property type="project" value="UniProtKB-EC"/>
</dbReference>
<keyword evidence="3" id="KW-0472">Membrane</keyword>
<dbReference type="PROSITE" id="PS50887">
    <property type="entry name" value="GGDEF"/>
    <property type="match status" value="1"/>
</dbReference>
<feature type="domain" description="GGDEF" evidence="4">
    <location>
        <begin position="415"/>
        <end position="548"/>
    </location>
</feature>
<dbReference type="SUPFAM" id="SSF109604">
    <property type="entry name" value="HD-domain/PDEase-like"/>
    <property type="match status" value="1"/>
</dbReference>
<dbReference type="PANTHER" id="PTHR45138:SF9">
    <property type="entry name" value="DIGUANYLATE CYCLASE DGCM-RELATED"/>
    <property type="match status" value="1"/>
</dbReference>
<dbReference type="Pfam" id="PF13487">
    <property type="entry name" value="HD_5"/>
    <property type="match status" value="1"/>
</dbReference>
<evidence type="ECO:0000256" key="3">
    <source>
        <dbReference type="SAM" id="Phobius"/>
    </source>
</evidence>
<evidence type="ECO:0000313" key="5">
    <source>
        <dbReference type="EMBL" id="NIZ68890.1"/>
    </source>
</evidence>
<name>A0A968GJB5_9SPIO</name>
<reference evidence="5" key="1">
    <citation type="submission" date="2020-03" db="EMBL/GenBank/DDBJ databases">
        <title>Spirochaetal bacteria isolated from arthropods constitute a novel genus Entomospira genus novum within the order Spirochaetales.</title>
        <authorList>
            <person name="Grana-Miraglia L."/>
            <person name="Sikutova S."/>
            <person name="Fingerle V."/>
            <person name="Sing A."/>
            <person name="Castillo-Ramirez S."/>
            <person name="Margos G."/>
            <person name="Rudolf I."/>
        </authorList>
    </citation>
    <scope>NUCLEOTIDE SEQUENCE</scope>
    <source>
        <strain evidence="5">BR149</strain>
    </source>
</reference>